<dbReference type="AlphaFoldDB" id="A0A1X1T2T4"/>
<dbReference type="STRING" id="126673.AWC01_14035"/>
<organism evidence="1 2">
    <name type="scientific">Mycolicibacterium doricum</name>
    <dbReference type="NCBI Taxonomy" id="126673"/>
    <lineage>
        <taxon>Bacteria</taxon>
        <taxon>Bacillati</taxon>
        <taxon>Actinomycetota</taxon>
        <taxon>Actinomycetes</taxon>
        <taxon>Mycobacteriales</taxon>
        <taxon>Mycobacteriaceae</taxon>
        <taxon>Mycolicibacterium</taxon>
    </lineage>
</organism>
<evidence type="ECO:0000313" key="1">
    <source>
        <dbReference type="EMBL" id="ORV38673.1"/>
    </source>
</evidence>
<proteinExistence type="predicted"/>
<protein>
    <submittedName>
        <fullName evidence="1">Uncharacterized protein</fullName>
    </submittedName>
</protein>
<sequence>MRFSLAALGFGERGVEFLLALGGEVLAKLEADVVVDDGLLDSRDGDVRQVAESVLSCAAKEVAVASGAASGFGENEP</sequence>
<keyword evidence="2" id="KW-1185">Reference proteome</keyword>
<comment type="caution">
    <text evidence="1">The sequence shown here is derived from an EMBL/GenBank/DDBJ whole genome shotgun (WGS) entry which is preliminary data.</text>
</comment>
<accession>A0A1X1T2T4</accession>
<name>A0A1X1T2T4_9MYCO</name>
<dbReference type="Proteomes" id="UP000193564">
    <property type="component" value="Unassembled WGS sequence"/>
</dbReference>
<gene>
    <name evidence="1" type="ORF">AWC01_14035</name>
</gene>
<evidence type="ECO:0000313" key="2">
    <source>
        <dbReference type="Proteomes" id="UP000193564"/>
    </source>
</evidence>
<reference evidence="1 2" key="1">
    <citation type="submission" date="2016-01" db="EMBL/GenBank/DDBJ databases">
        <title>The new phylogeny of the genus Mycobacterium.</title>
        <authorList>
            <person name="Tarcisio F."/>
            <person name="Conor M."/>
            <person name="Antonella G."/>
            <person name="Elisabetta G."/>
            <person name="Giulia F.S."/>
            <person name="Sara T."/>
            <person name="Anna F."/>
            <person name="Clotilde B."/>
            <person name="Roberto B."/>
            <person name="Veronica D.S."/>
            <person name="Fabio R."/>
            <person name="Monica P."/>
            <person name="Olivier J."/>
            <person name="Enrico T."/>
            <person name="Nicola S."/>
        </authorList>
    </citation>
    <scope>NUCLEOTIDE SEQUENCE [LARGE SCALE GENOMIC DNA]</scope>
    <source>
        <strain evidence="1 2">DSM 44339</strain>
    </source>
</reference>
<dbReference type="EMBL" id="LQOS01000040">
    <property type="protein sequence ID" value="ORV38673.1"/>
    <property type="molecule type" value="Genomic_DNA"/>
</dbReference>
<dbReference type="RefSeq" id="WP_163784104.1">
    <property type="nucleotide sequence ID" value="NZ_AP022605.1"/>
</dbReference>